<evidence type="ECO:0000313" key="2">
    <source>
        <dbReference type="EMBL" id="GIY57177.1"/>
    </source>
</evidence>
<reference evidence="2 3" key="1">
    <citation type="submission" date="2021-06" db="EMBL/GenBank/DDBJ databases">
        <title>Caerostris darwini draft genome.</title>
        <authorList>
            <person name="Kono N."/>
            <person name="Arakawa K."/>
        </authorList>
    </citation>
    <scope>NUCLEOTIDE SEQUENCE [LARGE SCALE GENOMIC DNA]</scope>
</reference>
<gene>
    <name evidence="2" type="ORF">CDAR_128311</name>
</gene>
<dbReference type="AlphaFoldDB" id="A0AAV4UHG5"/>
<evidence type="ECO:0000256" key="1">
    <source>
        <dbReference type="SAM" id="MobiDB-lite"/>
    </source>
</evidence>
<feature type="compositionally biased region" description="Polar residues" evidence="1">
    <location>
        <begin position="1"/>
        <end position="20"/>
    </location>
</feature>
<proteinExistence type="predicted"/>
<sequence length="40" mass="4952">HQEKSGSSSQRQWTSDTQSYSDKKQEKRRFWNRSWLLDIH</sequence>
<accession>A0AAV4UHG5</accession>
<dbReference type="EMBL" id="BPLQ01011294">
    <property type="protein sequence ID" value="GIY57177.1"/>
    <property type="molecule type" value="Genomic_DNA"/>
</dbReference>
<feature type="region of interest" description="Disordered" evidence="1">
    <location>
        <begin position="1"/>
        <end position="40"/>
    </location>
</feature>
<dbReference type="Proteomes" id="UP001054837">
    <property type="component" value="Unassembled WGS sequence"/>
</dbReference>
<keyword evidence="3" id="KW-1185">Reference proteome</keyword>
<evidence type="ECO:0000313" key="3">
    <source>
        <dbReference type="Proteomes" id="UP001054837"/>
    </source>
</evidence>
<feature type="non-terminal residue" evidence="2">
    <location>
        <position position="1"/>
    </location>
</feature>
<name>A0AAV4UHG5_9ARAC</name>
<protein>
    <submittedName>
        <fullName evidence="2">Uncharacterized protein</fullName>
    </submittedName>
</protein>
<comment type="caution">
    <text evidence="2">The sequence shown here is derived from an EMBL/GenBank/DDBJ whole genome shotgun (WGS) entry which is preliminary data.</text>
</comment>
<organism evidence="2 3">
    <name type="scientific">Caerostris darwini</name>
    <dbReference type="NCBI Taxonomy" id="1538125"/>
    <lineage>
        <taxon>Eukaryota</taxon>
        <taxon>Metazoa</taxon>
        <taxon>Ecdysozoa</taxon>
        <taxon>Arthropoda</taxon>
        <taxon>Chelicerata</taxon>
        <taxon>Arachnida</taxon>
        <taxon>Araneae</taxon>
        <taxon>Araneomorphae</taxon>
        <taxon>Entelegynae</taxon>
        <taxon>Araneoidea</taxon>
        <taxon>Araneidae</taxon>
        <taxon>Caerostris</taxon>
    </lineage>
</organism>